<gene>
    <name evidence="1" type="ORF">MNBD_GAMMA12-2736</name>
</gene>
<accession>A0A3B0YCM4</accession>
<evidence type="ECO:0000313" key="1">
    <source>
        <dbReference type="EMBL" id="VAW74063.1"/>
    </source>
</evidence>
<dbReference type="EMBL" id="UOFL01000050">
    <property type="protein sequence ID" value="VAW74063.1"/>
    <property type="molecule type" value="Genomic_DNA"/>
</dbReference>
<name>A0A3B0YCM4_9ZZZZ</name>
<dbReference type="AlphaFoldDB" id="A0A3B0YCM4"/>
<sequence>MSDDVNETISRPTAEIEKVSSKTIGQVTELTVITPIKDGSVNRLRQVLAGIQASPESPIKRISSIHFARWVIFDNDTRLLFTSNFDGSWEKYLRDFVELAADGLDAIWSNCENYPGAKPFEGFKAYVQKNQIKTDLFYPAYPAASVKQILKALDWEQKTNTFQRELAKPPKPSTPGAEA</sequence>
<protein>
    <submittedName>
        <fullName evidence="1">Uncharacterized protein</fullName>
    </submittedName>
</protein>
<proteinExistence type="predicted"/>
<organism evidence="1">
    <name type="scientific">hydrothermal vent metagenome</name>
    <dbReference type="NCBI Taxonomy" id="652676"/>
    <lineage>
        <taxon>unclassified sequences</taxon>
        <taxon>metagenomes</taxon>
        <taxon>ecological metagenomes</taxon>
    </lineage>
</organism>
<reference evidence="1" key="1">
    <citation type="submission" date="2018-06" db="EMBL/GenBank/DDBJ databases">
        <authorList>
            <person name="Zhirakovskaya E."/>
        </authorList>
    </citation>
    <scope>NUCLEOTIDE SEQUENCE</scope>
</reference>